<reference evidence="4" key="1">
    <citation type="submission" date="2025-08" db="UniProtKB">
        <authorList>
            <consortium name="RefSeq"/>
        </authorList>
    </citation>
    <scope>IDENTIFICATION</scope>
</reference>
<dbReference type="Proteomes" id="UP001652580">
    <property type="component" value="Chromosome 12"/>
</dbReference>
<keyword evidence="2" id="KW-1133">Transmembrane helix</keyword>
<evidence type="ECO:0000256" key="1">
    <source>
        <dbReference type="SAM" id="MobiDB-lite"/>
    </source>
</evidence>
<sequence>MDRISNNENNPTNDQNHNPPHVKNIFQTLQTSLGHIAEEKRDKESSLFNRDVSDEQLTTVNKGTLQEAISPDVPSRSMPHARLLHFLQRDISIAAVSVSGILTAMVLLLLALVTDIRKKQPLSPPANMTYNILYNEWKDLVAKVSRKEDQKICRKTGTVEVTFQCLSQVMGPANQHPKP</sequence>
<protein>
    <submittedName>
        <fullName evidence="4">Uncharacterized protein C2orf92 homolog</fullName>
    </submittedName>
</protein>
<proteinExistence type="predicted"/>
<dbReference type="GeneID" id="103014555"/>
<keyword evidence="3" id="KW-1185">Reference proteome</keyword>
<feature type="compositionally biased region" description="Polar residues" evidence="1">
    <location>
        <begin position="1"/>
        <end position="18"/>
    </location>
</feature>
<keyword evidence="2" id="KW-0812">Transmembrane</keyword>
<evidence type="ECO:0000313" key="3">
    <source>
        <dbReference type="Proteomes" id="UP001652580"/>
    </source>
</evidence>
<accession>A0ABM3UJD7</accession>
<keyword evidence="2" id="KW-0472">Membrane</keyword>
<gene>
    <name evidence="4" type="primary">C12H2orf92</name>
</gene>
<dbReference type="RefSeq" id="XP_057414462.1">
    <property type="nucleotide sequence ID" value="XM_057558479.1"/>
</dbReference>
<evidence type="ECO:0000313" key="4">
    <source>
        <dbReference type="RefSeq" id="XP_057414462.1"/>
    </source>
</evidence>
<evidence type="ECO:0000256" key="2">
    <source>
        <dbReference type="SAM" id="Phobius"/>
    </source>
</evidence>
<organism evidence="3 4">
    <name type="scientific">Balaenoptera acutorostrata</name>
    <name type="common">Common minke whale</name>
    <name type="synonym">Balaena rostrata</name>
    <dbReference type="NCBI Taxonomy" id="9767"/>
    <lineage>
        <taxon>Eukaryota</taxon>
        <taxon>Metazoa</taxon>
        <taxon>Chordata</taxon>
        <taxon>Craniata</taxon>
        <taxon>Vertebrata</taxon>
        <taxon>Euteleostomi</taxon>
        <taxon>Mammalia</taxon>
        <taxon>Eutheria</taxon>
        <taxon>Laurasiatheria</taxon>
        <taxon>Artiodactyla</taxon>
        <taxon>Whippomorpha</taxon>
        <taxon>Cetacea</taxon>
        <taxon>Mysticeti</taxon>
        <taxon>Balaenopteridae</taxon>
        <taxon>Balaenoptera</taxon>
    </lineage>
</organism>
<feature type="transmembrane region" description="Helical" evidence="2">
    <location>
        <begin position="91"/>
        <end position="113"/>
    </location>
</feature>
<feature type="region of interest" description="Disordered" evidence="1">
    <location>
        <begin position="1"/>
        <end position="22"/>
    </location>
</feature>
<name>A0ABM3UJD7_BALAC</name>